<accession>A0A260YTK4</accession>
<protein>
    <recommendedName>
        <fullName evidence="5">PAZ domain-containing protein</fullName>
    </recommendedName>
</protein>
<feature type="non-terminal residue" evidence="2">
    <location>
        <position position="1"/>
    </location>
</feature>
<proteinExistence type="predicted"/>
<evidence type="ECO:0000313" key="1">
    <source>
        <dbReference type="EMBL" id="KAF1762902.1"/>
    </source>
</evidence>
<evidence type="ECO:0000313" key="4">
    <source>
        <dbReference type="Proteomes" id="UP000483820"/>
    </source>
</evidence>
<name>A0A260YTK4_CAERE</name>
<dbReference type="EMBL" id="NMWX01000763">
    <property type="protein sequence ID" value="OZF76736.1"/>
    <property type="molecule type" value="Genomic_DNA"/>
</dbReference>
<comment type="caution">
    <text evidence="2">The sequence shown here is derived from an EMBL/GenBank/DDBJ whole genome shotgun (WGS) entry which is preliminary data.</text>
</comment>
<sequence>MLFINSPVWSCLSGSRLETPVLTRYRTTGTSLLPFGGQSLEDFYCENFGVGIEHLSTPIVMDKITPHALEFLWVRTSEEVSNSNEEEEEEEKVGDKFDFYSVDGEITFENYEDEFEFRR</sequence>
<dbReference type="EMBL" id="WUAV01000003">
    <property type="protein sequence ID" value="KAF1762902.1"/>
    <property type="molecule type" value="Genomic_DNA"/>
</dbReference>
<dbReference type="Proteomes" id="UP000483820">
    <property type="component" value="Chromosome III"/>
</dbReference>
<dbReference type="AlphaFoldDB" id="A0A260YTK4"/>
<reference evidence="1 4" key="3">
    <citation type="submission" date="2019-12" db="EMBL/GenBank/DDBJ databases">
        <title>Chromosome-level assembly of the Caenorhabditis remanei genome.</title>
        <authorList>
            <person name="Teterina A.A."/>
            <person name="Willis J.H."/>
            <person name="Phillips P.C."/>
        </authorList>
    </citation>
    <scope>NUCLEOTIDE SEQUENCE [LARGE SCALE GENOMIC DNA]</scope>
    <source>
        <strain evidence="1 4">PX506</strain>
        <tissue evidence="1">Whole organism</tissue>
    </source>
</reference>
<keyword evidence="3" id="KW-1185">Reference proteome</keyword>
<organism evidence="2 3">
    <name type="scientific">Caenorhabditis remanei</name>
    <name type="common">Caenorhabditis vulgaris</name>
    <dbReference type="NCBI Taxonomy" id="31234"/>
    <lineage>
        <taxon>Eukaryota</taxon>
        <taxon>Metazoa</taxon>
        <taxon>Ecdysozoa</taxon>
        <taxon>Nematoda</taxon>
        <taxon>Chromadorea</taxon>
        <taxon>Rhabditida</taxon>
        <taxon>Rhabditina</taxon>
        <taxon>Rhabditomorpha</taxon>
        <taxon>Rhabditoidea</taxon>
        <taxon>Rhabditidae</taxon>
        <taxon>Peloderinae</taxon>
        <taxon>Caenorhabditis</taxon>
    </lineage>
</organism>
<reference evidence="3" key="1">
    <citation type="submission" date="2017-08" db="EMBL/GenBank/DDBJ databases">
        <authorList>
            <person name="Fierst J.L."/>
        </authorList>
    </citation>
    <scope>NUCLEOTIDE SEQUENCE [LARGE SCALE GENOMIC DNA]</scope>
    <source>
        <strain evidence="3">PX439</strain>
    </source>
</reference>
<evidence type="ECO:0000313" key="2">
    <source>
        <dbReference type="EMBL" id="OZF76736.1"/>
    </source>
</evidence>
<evidence type="ECO:0000313" key="3">
    <source>
        <dbReference type="Proteomes" id="UP000216624"/>
    </source>
</evidence>
<dbReference type="Proteomes" id="UP000216624">
    <property type="component" value="Unassembled WGS sequence"/>
</dbReference>
<evidence type="ECO:0008006" key="5">
    <source>
        <dbReference type="Google" id="ProtNLM"/>
    </source>
</evidence>
<gene>
    <name evidence="2" type="ORF">FL82_19752</name>
    <name evidence="1" type="ORF">GCK72_011166</name>
</gene>
<reference evidence="2" key="2">
    <citation type="submission" date="2017-08" db="EMBL/GenBank/DDBJ databases">
        <authorList>
            <person name="de Groot N.N."/>
        </authorList>
    </citation>
    <scope>NUCLEOTIDE SEQUENCE [LARGE SCALE GENOMIC DNA]</scope>
    <source>
        <strain evidence="2">PX439</strain>
    </source>
</reference>